<feature type="compositionally biased region" description="Basic residues" evidence="1">
    <location>
        <begin position="1"/>
        <end position="15"/>
    </location>
</feature>
<dbReference type="Proteomes" id="UP000222564">
    <property type="component" value="Unassembled WGS sequence"/>
</dbReference>
<protein>
    <submittedName>
        <fullName evidence="2">Uncharacterized protein</fullName>
    </submittedName>
</protein>
<dbReference type="RefSeq" id="WP_099082431.1">
    <property type="nucleotide sequence ID" value="NZ_AWQQ01000034.1"/>
</dbReference>
<dbReference type="EMBL" id="AWQQ01000034">
    <property type="protein sequence ID" value="PHJ39110.1"/>
    <property type="molecule type" value="Genomic_DNA"/>
</dbReference>
<accession>A0A2C6LKK9</accession>
<organism evidence="2 3">
    <name type="scientific">Desulforamulus profundi</name>
    <dbReference type="NCBI Taxonomy" id="1383067"/>
    <lineage>
        <taxon>Bacteria</taxon>
        <taxon>Bacillati</taxon>
        <taxon>Bacillota</taxon>
        <taxon>Clostridia</taxon>
        <taxon>Eubacteriales</taxon>
        <taxon>Peptococcaceae</taxon>
        <taxon>Desulforamulus</taxon>
    </lineage>
</organism>
<sequence length="67" mass="7892">MSKKEKAKKRKKRLEARRQNAGTENKANLPLHPGPKSSYHVGKADLSRMSPLWQEFYRRVIKQVKEM</sequence>
<keyword evidence="3" id="KW-1185">Reference proteome</keyword>
<comment type="caution">
    <text evidence="2">The sequence shown here is derived from an EMBL/GenBank/DDBJ whole genome shotgun (WGS) entry which is preliminary data.</text>
</comment>
<evidence type="ECO:0000313" key="2">
    <source>
        <dbReference type="EMBL" id="PHJ39110.1"/>
    </source>
</evidence>
<dbReference type="AlphaFoldDB" id="A0A2C6LKK9"/>
<evidence type="ECO:0000256" key="1">
    <source>
        <dbReference type="SAM" id="MobiDB-lite"/>
    </source>
</evidence>
<name>A0A2C6LKK9_9FIRM</name>
<evidence type="ECO:0000313" key="3">
    <source>
        <dbReference type="Proteomes" id="UP000222564"/>
    </source>
</evidence>
<proteinExistence type="predicted"/>
<feature type="region of interest" description="Disordered" evidence="1">
    <location>
        <begin position="1"/>
        <end position="42"/>
    </location>
</feature>
<reference evidence="2 3" key="1">
    <citation type="submission" date="2013-09" db="EMBL/GenBank/DDBJ databases">
        <title>Biodegradation of hydrocarbons in the deep terrestrial subsurface : characterization of a microbial consortium composed of two Desulfotomaculum species originating from a deep geological formation.</title>
        <authorList>
            <person name="Aullo T."/>
            <person name="Berlendis S."/>
            <person name="Lascourreges J.-F."/>
            <person name="Dessort D."/>
            <person name="Saint-Laurent S."/>
            <person name="Schraauwers B."/>
            <person name="Mas J."/>
            <person name="Magot M."/>
            <person name="Ranchou-Peyruse A."/>
        </authorList>
    </citation>
    <scope>NUCLEOTIDE SEQUENCE [LARGE SCALE GENOMIC DNA]</scope>
    <source>
        <strain evidence="2 3">Bs107</strain>
    </source>
</reference>
<gene>
    <name evidence="2" type="ORF">P378_05230</name>
</gene>